<comment type="subcellular location">
    <subcellularLocation>
        <location evidence="1">Membrane</location>
    </subcellularLocation>
</comment>
<dbReference type="AlphaFoldDB" id="A0AA88HFE2"/>
<feature type="coiled-coil region" evidence="7">
    <location>
        <begin position="99"/>
        <end position="126"/>
    </location>
</feature>
<dbReference type="EMBL" id="JAVRJZ010000017">
    <property type="protein sequence ID" value="KAK2710333.1"/>
    <property type="molecule type" value="Genomic_DNA"/>
</dbReference>
<dbReference type="GO" id="GO:0012505">
    <property type="term" value="C:endomembrane system"/>
    <property type="evidence" value="ECO:0007669"/>
    <property type="project" value="TreeGrafter"/>
</dbReference>
<reference evidence="10" key="1">
    <citation type="submission" date="2023-07" db="EMBL/GenBank/DDBJ databases">
        <title>Chromosome-level genome assembly of Artemia franciscana.</title>
        <authorList>
            <person name="Jo E."/>
        </authorList>
    </citation>
    <scope>NUCLEOTIDE SEQUENCE</scope>
    <source>
        <tissue evidence="10">Whole body</tissue>
    </source>
</reference>
<evidence type="ECO:0000256" key="6">
    <source>
        <dbReference type="ARBA" id="ARBA00023136"/>
    </source>
</evidence>
<feature type="region of interest" description="Disordered" evidence="8">
    <location>
        <begin position="1"/>
        <end position="60"/>
    </location>
</feature>
<evidence type="ECO:0000256" key="7">
    <source>
        <dbReference type="SAM" id="Coils"/>
    </source>
</evidence>
<feature type="transmembrane region" description="Helical" evidence="9">
    <location>
        <begin position="424"/>
        <end position="446"/>
    </location>
</feature>
<dbReference type="Proteomes" id="UP001187531">
    <property type="component" value="Unassembled WGS sequence"/>
</dbReference>
<dbReference type="PANTHER" id="PTHR17613:SF14">
    <property type="entry name" value="DEMENTIN, ISOFORM H"/>
    <property type="match status" value="1"/>
</dbReference>
<feature type="compositionally biased region" description="Polar residues" evidence="8">
    <location>
        <begin position="1"/>
        <end position="27"/>
    </location>
</feature>
<dbReference type="Pfam" id="PF10267">
    <property type="entry name" value="Tmemb_cc2"/>
    <property type="match status" value="1"/>
</dbReference>
<evidence type="ECO:0000256" key="5">
    <source>
        <dbReference type="ARBA" id="ARBA00023054"/>
    </source>
</evidence>
<feature type="coiled-coil region" evidence="7">
    <location>
        <begin position="304"/>
        <end position="363"/>
    </location>
</feature>
<evidence type="ECO:0000256" key="2">
    <source>
        <dbReference type="ARBA" id="ARBA00008108"/>
    </source>
</evidence>
<evidence type="ECO:0000313" key="10">
    <source>
        <dbReference type="EMBL" id="KAK2710333.1"/>
    </source>
</evidence>
<feature type="compositionally biased region" description="Basic and acidic residues" evidence="8">
    <location>
        <begin position="33"/>
        <end position="46"/>
    </location>
</feature>
<accession>A0AA88HFE2</accession>
<feature type="region of interest" description="Disordered" evidence="8">
    <location>
        <begin position="234"/>
        <end position="280"/>
    </location>
</feature>
<evidence type="ECO:0000256" key="9">
    <source>
        <dbReference type="SAM" id="Phobius"/>
    </source>
</evidence>
<name>A0AA88HFE2_ARTSF</name>
<comment type="similarity">
    <text evidence="2">Belongs to the TEX28 family.</text>
</comment>
<comment type="caution">
    <text evidence="10">The sequence shown here is derived from an EMBL/GenBank/DDBJ whole genome shotgun (WGS) entry which is preliminary data.</text>
</comment>
<evidence type="ECO:0000256" key="3">
    <source>
        <dbReference type="ARBA" id="ARBA00022692"/>
    </source>
</evidence>
<evidence type="ECO:0000256" key="1">
    <source>
        <dbReference type="ARBA" id="ARBA00004370"/>
    </source>
</evidence>
<evidence type="ECO:0000256" key="4">
    <source>
        <dbReference type="ARBA" id="ARBA00022989"/>
    </source>
</evidence>
<dbReference type="InterPro" id="IPR019394">
    <property type="entry name" value="TEX28/TMCC"/>
</dbReference>
<dbReference type="PANTHER" id="PTHR17613">
    <property type="entry name" value="CEREBRAL PROTEIN-11-RELATED"/>
    <property type="match status" value="1"/>
</dbReference>
<gene>
    <name evidence="10" type="ORF">QYM36_013851</name>
</gene>
<organism evidence="10 11">
    <name type="scientific">Artemia franciscana</name>
    <name type="common">Brine shrimp</name>
    <name type="synonym">Artemia sanfranciscana</name>
    <dbReference type="NCBI Taxonomy" id="6661"/>
    <lineage>
        <taxon>Eukaryota</taxon>
        <taxon>Metazoa</taxon>
        <taxon>Ecdysozoa</taxon>
        <taxon>Arthropoda</taxon>
        <taxon>Crustacea</taxon>
        <taxon>Branchiopoda</taxon>
        <taxon>Anostraca</taxon>
        <taxon>Artemiidae</taxon>
        <taxon>Artemia</taxon>
    </lineage>
</organism>
<keyword evidence="11" id="KW-1185">Reference proteome</keyword>
<sequence length="503" mass="56142">MDKLNTLANDRQPNSRSTSPARNNSGFISFLSRKNDLAIPKPERSRSNPNNLSEDITPTTSSLSLAADGSVVLEEGNESVNDGIDENDSLISEKQKYAYDVIISKLNKSKEKIKELQSEKDKNVNEYLQLSGSISDKAQLTKIKQTFEKRNLKTSHAISQLQRKCESYNKKLEDFLTSGVPLSKPKHGIKEGLRYVGGNIREGVTGLTGRPKELANMIKSKFGSADNVSDLKAEKADGDELSTAEKGSSSVTIHTTSHGGSGGTKYTSEEGSECGSSATSENVVNQISPNHQFSLEMETVWSELKDLRSESEKLREEIESLKASTQSDNLFVSQALQEMRYRLERLEEQVNDLSDLHQSEVSSLRQGVNDMEDKVNYQSEERVRDIHEMLETCLTRIAKLEHQAAYTQQYVSFDRIENGFTRGAIAKIFTILLTVLQVILVVVANLSNAILPLFRNRLHTLITCVVVICIAFLMSQWAELKALTSSFLRNYRETLNSSDKGIR</sequence>
<keyword evidence="6 9" id="KW-0472">Membrane</keyword>
<dbReference type="GO" id="GO:0016020">
    <property type="term" value="C:membrane"/>
    <property type="evidence" value="ECO:0007669"/>
    <property type="project" value="UniProtKB-SubCell"/>
</dbReference>
<proteinExistence type="inferred from homology"/>
<feature type="transmembrane region" description="Helical" evidence="9">
    <location>
        <begin position="458"/>
        <end position="478"/>
    </location>
</feature>
<feature type="compositionally biased region" description="Low complexity" evidence="8">
    <location>
        <begin position="247"/>
        <end position="258"/>
    </location>
</feature>
<keyword evidence="5 7" id="KW-0175">Coiled coil</keyword>
<feature type="compositionally biased region" description="Polar residues" evidence="8">
    <location>
        <begin position="47"/>
        <end position="60"/>
    </location>
</feature>
<evidence type="ECO:0008006" key="12">
    <source>
        <dbReference type="Google" id="ProtNLM"/>
    </source>
</evidence>
<protein>
    <recommendedName>
        <fullName evidence="12">Transmembrane and coiled-coil domains protein 1</fullName>
    </recommendedName>
</protein>
<keyword evidence="3 9" id="KW-0812">Transmembrane</keyword>
<evidence type="ECO:0000256" key="8">
    <source>
        <dbReference type="SAM" id="MobiDB-lite"/>
    </source>
</evidence>
<keyword evidence="4 9" id="KW-1133">Transmembrane helix</keyword>
<evidence type="ECO:0000313" key="11">
    <source>
        <dbReference type="Proteomes" id="UP001187531"/>
    </source>
</evidence>